<dbReference type="Gene3D" id="2.60.40.1260">
    <property type="entry name" value="Lamin Tail domain"/>
    <property type="match status" value="1"/>
</dbReference>
<sequence length="991" mass="111149">MKHSILLVLLGFAVSALPAHAQIKINEIVASNGSSLTDEQGEADDWVEIFNAGEVSVNFGGMYVTDDPEEPLKWQIPSDQSNQTTIGPGEYLVLWFDGDPEQGALHVDTKLSASGEYVILTDDDGVTRIDSVAFPELEEDIAWGRNPDGSGAFTYLNPTPLATNSGSELQQQAEAPSFTLESGFYSSSLVIGIEAPSEDAQIRYTIGGGIPTTSSTLYEGPITIDSSAVLRAIAIEPGKAISPISTNTYLFGDSHTIPVVTFVMDPDSLFGEEEGMYVIGDSAEAGENFPFFGANFWEEWERPVHIEYLNRSGSVEFEFDGGASIGGNFSRGFPKKSFIINNNSSYGIDELDYDLFPENDYTEYDGFGLRAGAEERSRLLNELMYTINQDWNHHNAMQAYQPVVLYLNGQYWGVYNLQERKNDDFVESRFGYDDIDMIKDYSEVKDGNYESYDALLDLFQDESLQGEEFFAIADSLIDLQSFTDHWVYQVYTSHGDPNNLRYWRPREAGGKWRYISHDFDWWKNLGDDWDEYERVFTRYLSEEPAGFWIIGRMMENETYREMFLNRLADMMNTAFEPSYMLGVIDSIDTAINPEMPRDTLRWSDGWFDIGGPTNYDMEYTRDITEEYVVNYPRFIYTEIRDTLQIDTLVVQLAQTSNGTVQLNSITPNTVVGDWTGVYFENTSITLQAHPEPGYELTSWMINGETAGADKEISVALGSTSIEIEATFGAVENDEIVINEINYNSSDDINTGDWVELFNYSSVDIDLSGWTFRDEDDEHAFVIPDGVIIAAQGYLVLSDDTAAFRSIHPNVPMVDLEVDFGLGGGGDQVRIFNSNGVLIDRVEYTDDEPWPTAADGEGYTLALLSYELDNALAESWGASDQLGGTPGRDNWEIINSTKEKPETPRTFSLQQNYPNPFNPTTVISYELAENSRVKLKVFDMLGREVATLVNGDRQAAGQHQISFDARNLSSGVYIYRLTAENFSSTMKMILLK</sequence>
<dbReference type="OrthoDB" id="9803752at2"/>
<dbReference type="NCBIfam" id="TIGR04183">
    <property type="entry name" value="Por_Secre_tail"/>
    <property type="match status" value="1"/>
</dbReference>
<evidence type="ECO:0000256" key="1">
    <source>
        <dbReference type="SAM" id="SignalP"/>
    </source>
</evidence>
<feature type="domain" description="LTD" evidence="2">
    <location>
        <begin position="11"/>
        <end position="136"/>
    </location>
</feature>
<feature type="domain" description="LTD" evidence="2">
    <location>
        <begin position="717"/>
        <end position="845"/>
    </location>
</feature>
<accession>A0A521CN39</accession>
<evidence type="ECO:0000313" key="4">
    <source>
        <dbReference type="Proteomes" id="UP000317557"/>
    </source>
</evidence>
<dbReference type="Gene3D" id="2.60.40.4070">
    <property type="match status" value="1"/>
</dbReference>
<dbReference type="Pfam" id="PF18998">
    <property type="entry name" value="Flg_new_2"/>
    <property type="match status" value="1"/>
</dbReference>
<dbReference type="Pfam" id="PF00932">
    <property type="entry name" value="LTD"/>
    <property type="match status" value="2"/>
</dbReference>
<dbReference type="InterPro" id="IPR044060">
    <property type="entry name" value="Bacterial_rp_domain"/>
</dbReference>
<reference evidence="3 4" key="1">
    <citation type="submission" date="2017-05" db="EMBL/GenBank/DDBJ databases">
        <authorList>
            <person name="Varghese N."/>
            <person name="Submissions S."/>
        </authorList>
    </citation>
    <scope>NUCLEOTIDE SEQUENCE [LARGE SCALE GENOMIC DNA]</scope>
    <source>
        <strain evidence="3 4">DSM 21985</strain>
    </source>
</reference>
<dbReference type="Pfam" id="PF13290">
    <property type="entry name" value="CHB_HEX_C_1"/>
    <property type="match status" value="1"/>
</dbReference>
<dbReference type="InterPro" id="IPR059177">
    <property type="entry name" value="GH29D-like_dom"/>
</dbReference>
<dbReference type="PROSITE" id="PS51841">
    <property type="entry name" value="LTD"/>
    <property type="match status" value="2"/>
</dbReference>
<dbReference type="AlphaFoldDB" id="A0A521CN39"/>
<evidence type="ECO:0000313" key="3">
    <source>
        <dbReference type="EMBL" id="SMO60856.1"/>
    </source>
</evidence>
<feature type="chain" id="PRO_5021757130" evidence="1">
    <location>
        <begin position="22"/>
        <end position="991"/>
    </location>
</feature>
<gene>
    <name evidence="3" type="ORF">SAMN06265219_10619</name>
</gene>
<dbReference type="Pfam" id="PF18962">
    <property type="entry name" value="Por_Secre_tail"/>
    <property type="match status" value="1"/>
</dbReference>
<feature type="signal peptide" evidence="1">
    <location>
        <begin position="1"/>
        <end position="21"/>
    </location>
</feature>
<protein>
    <submittedName>
        <fullName evidence="3">Por secretion system C-terminal sorting domain-containing protein</fullName>
    </submittedName>
</protein>
<proteinExistence type="predicted"/>
<keyword evidence="4" id="KW-1185">Reference proteome</keyword>
<keyword evidence="1" id="KW-0732">Signal</keyword>
<dbReference type="InterPro" id="IPR026444">
    <property type="entry name" value="Secre_tail"/>
</dbReference>
<evidence type="ECO:0000259" key="2">
    <source>
        <dbReference type="PROSITE" id="PS51841"/>
    </source>
</evidence>
<dbReference type="SUPFAM" id="SSF74853">
    <property type="entry name" value="Lamin A/C globular tail domain"/>
    <property type="match status" value="2"/>
</dbReference>
<dbReference type="Pfam" id="PF08757">
    <property type="entry name" value="CotH"/>
    <property type="match status" value="1"/>
</dbReference>
<dbReference type="InterPro" id="IPR014867">
    <property type="entry name" value="Spore_coat_CotH_CotH2/3/7"/>
</dbReference>
<organism evidence="3 4">
    <name type="scientific">Gracilimonas mengyeensis</name>
    <dbReference type="NCBI Taxonomy" id="1302730"/>
    <lineage>
        <taxon>Bacteria</taxon>
        <taxon>Pseudomonadati</taxon>
        <taxon>Balneolota</taxon>
        <taxon>Balneolia</taxon>
        <taxon>Balneolales</taxon>
        <taxon>Balneolaceae</taxon>
        <taxon>Gracilimonas</taxon>
    </lineage>
</organism>
<dbReference type="InterPro" id="IPR001322">
    <property type="entry name" value="Lamin_tail_dom"/>
</dbReference>
<dbReference type="InterPro" id="IPR036415">
    <property type="entry name" value="Lamin_tail_dom_sf"/>
</dbReference>
<dbReference type="EMBL" id="FXTP01000006">
    <property type="protein sequence ID" value="SMO60856.1"/>
    <property type="molecule type" value="Genomic_DNA"/>
</dbReference>
<dbReference type="RefSeq" id="WP_142454055.1">
    <property type="nucleotide sequence ID" value="NZ_FXTP01000006.1"/>
</dbReference>
<name>A0A521CN39_9BACT</name>
<dbReference type="Proteomes" id="UP000317557">
    <property type="component" value="Unassembled WGS sequence"/>
</dbReference>